<dbReference type="eggNOG" id="COG2606">
    <property type="taxonomic scope" value="Bacteria"/>
</dbReference>
<protein>
    <submittedName>
        <fullName evidence="2">EbsC protein</fullName>
    </submittedName>
</protein>
<dbReference type="AlphaFoldDB" id="A0A1Y3U5Q3"/>
<dbReference type="Gene3D" id="3.90.960.10">
    <property type="entry name" value="YbaK/aminoacyl-tRNA synthetase-associated domain"/>
    <property type="match status" value="1"/>
</dbReference>
<dbReference type="CDD" id="cd04333">
    <property type="entry name" value="ProX_deacylase"/>
    <property type="match status" value="1"/>
</dbReference>
<proteinExistence type="predicted"/>
<dbReference type="Pfam" id="PF04073">
    <property type="entry name" value="tRNA_edit"/>
    <property type="match status" value="1"/>
</dbReference>
<comment type="caution">
    <text evidence="2">The sequence shown here is derived from an EMBL/GenBank/DDBJ whole genome shotgun (WGS) entry which is preliminary data.</text>
</comment>
<dbReference type="PANTHER" id="PTHR30411">
    <property type="entry name" value="CYTOPLASMIC PROTEIN"/>
    <property type="match status" value="1"/>
</dbReference>
<name>A0A1Y3U5Q3_9ACTN</name>
<dbReference type="InterPro" id="IPR007214">
    <property type="entry name" value="YbaK/aa-tRNA-synth-assoc-dom"/>
</dbReference>
<dbReference type="EMBL" id="NFHO01000007">
    <property type="protein sequence ID" value="OUN42538.1"/>
    <property type="molecule type" value="Genomic_DNA"/>
</dbReference>
<evidence type="ECO:0000313" key="2">
    <source>
        <dbReference type="EMBL" id="OUN42538.1"/>
    </source>
</evidence>
<reference evidence="3" key="1">
    <citation type="submission" date="2017-04" db="EMBL/GenBank/DDBJ databases">
        <title>Function of individual gut microbiota members based on whole genome sequencing of pure cultures obtained from chicken caecum.</title>
        <authorList>
            <person name="Medvecky M."/>
            <person name="Cejkova D."/>
            <person name="Polansky O."/>
            <person name="Karasova D."/>
            <person name="Kubasova T."/>
            <person name="Cizek A."/>
            <person name="Rychlik I."/>
        </authorList>
    </citation>
    <scope>NUCLEOTIDE SEQUENCE [LARGE SCALE GENOMIC DNA]</scope>
    <source>
        <strain evidence="3">An70</strain>
    </source>
</reference>
<feature type="domain" description="YbaK/aminoacyl-tRNA synthetase-associated" evidence="1">
    <location>
        <begin position="26"/>
        <end position="141"/>
    </location>
</feature>
<dbReference type="InterPro" id="IPR036754">
    <property type="entry name" value="YbaK/aa-tRNA-synt-asso_dom_sf"/>
</dbReference>
<dbReference type="RefSeq" id="WP_087186549.1">
    <property type="nucleotide sequence ID" value="NZ_NFHO01000007.1"/>
</dbReference>
<gene>
    <name evidence="2" type="ORF">B5G21_06810</name>
</gene>
<keyword evidence="3" id="KW-1185">Reference proteome</keyword>
<dbReference type="SUPFAM" id="SSF55826">
    <property type="entry name" value="YbaK/ProRS associated domain"/>
    <property type="match status" value="1"/>
</dbReference>
<evidence type="ECO:0000313" key="3">
    <source>
        <dbReference type="Proteomes" id="UP000196560"/>
    </source>
</evidence>
<dbReference type="STRING" id="1118060.GCA_000311845_00370"/>
<evidence type="ECO:0000259" key="1">
    <source>
        <dbReference type="Pfam" id="PF04073"/>
    </source>
</evidence>
<dbReference type="Proteomes" id="UP000196560">
    <property type="component" value="Unassembled WGS sequence"/>
</dbReference>
<dbReference type="GO" id="GO:0002161">
    <property type="term" value="F:aminoacyl-tRNA deacylase activity"/>
    <property type="evidence" value="ECO:0007669"/>
    <property type="project" value="InterPro"/>
</dbReference>
<sequence>MAIEKVRAYLAEHDMADRILEFEVSSATVELAAQAAGVEPERIAKTLSFHMSDRVALIVAAGDARIDNQKYKAQFHTKAKMLKAEEAEQLIGHAVGGVCPFAVNDGCDVYLDATLRRFETVFPACGSANSAIELTPNELEELCAPCTWVDVCKLPA</sequence>
<dbReference type="PANTHER" id="PTHR30411:SF1">
    <property type="entry name" value="CYTOPLASMIC PROTEIN"/>
    <property type="match status" value="1"/>
</dbReference>
<organism evidence="2 3">
    <name type="scientific">Enorma massiliensis</name>
    <dbReference type="NCBI Taxonomy" id="1472761"/>
    <lineage>
        <taxon>Bacteria</taxon>
        <taxon>Bacillati</taxon>
        <taxon>Actinomycetota</taxon>
        <taxon>Coriobacteriia</taxon>
        <taxon>Coriobacteriales</taxon>
        <taxon>Coriobacteriaceae</taxon>
        <taxon>Enorma</taxon>
    </lineage>
</organism>
<accession>A0A1Y3U5Q3</accession>